<dbReference type="AlphaFoldDB" id="A0A0F3IS23"/>
<keyword evidence="2" id="KW-1185">Reference proteome</keyword>
<reference evidence="1 2" key="1">
    <citation type="submission" date="2015-03" db="EMBL/GenBank/DDBJ databases">
        <title>Draft genome sequence of Elstera litoralis.</title>
        <authorList>
            <person name="Rahalkar M.C."/>
            <person name="Dhakephalkar P.K."/>
            <person name="Pore S.D."/>
            <person name="Arora P."/>
            <person name="Kapse N.G."/>
            <person name="Pandit P.S."/>
        </authorList>
    </citation>
    <scope>NUCLEOTIDE SEQUENCE [LARGE SCALE GENOMIC DNA]</scope>
    <source>
        <strain evidence="1 2">Dia-1</strain>
    </source>
</reference>
<evidence type="ECO:0008006" key="3">
    <source>
        <dbReference type="Google" id="ProtNLM"/>
    </source>
</evidence>
<dbReference type="InterPro" id="IPR036005">
    <property type="entry name" value="Creatinase/aminopeptidase-like"/>
</dbReference>
<dbReference type="PATRIC" id="fig|552518.3.peg.1975"/>
<sequence>MYDNNNDDEWDDETLATIKIHTPDDFEGMRKAGRLAAETLDFITPHVVPGVSTEALNQLCHDFI</sequence>
<accession>A0A0F3IS23</accession>
<feature type="non-terminal residue" evidence="1">
    <location>
        <position position="64"/>
    </location>
</feature>
<name>A0A0F3IS23_9PROT</name>
<dbReference type="Proteomes" id="UP000033774">
    <property type="component" value="Unassembled WGS sequence"/>
</dbReference>
<protein>
    <recommendedName>
        <fullName evidence="3">Methionyl aminopeptidase</fullName>
    </recommendedName>
</protein>
<dbReference type="SUPFAM" id="SSF55920">
    <property type="entry name" value="Creatinase/aminopeptidase"/>
    <property type="match status" value="1"/>
</dbReference>
<proteinExistence type="predicted"/>
<organism evidence="1 2">
    <name type="scientific">Elstera litoralis</name>
    <dbReference type="NCBI Taxonomy" id="552518"/>
    <lineage>
        <taxon>Bacteria</taxon>
        <taxon>Pseudomonadati</taxon>
        <taxon>Pseudomonadota</taxon>
        <taxon>Alphaproteobacteria</taxon>
        <taxon>Rhodospirillales</taxon>
        <taxon>Rhodospirillaceae</taxon>
        <taxon>Elstera</taxon>
    </lineage>
</organism>
<comment type="caution">
    <text evidence="1">The sequence shown here is derived from an EMBL/GenBank/DDBJ whole genome shotgun (WGS) entry which is preliminary data.</text>
</comment>
<evidence type="ECO:0000313" key="2">
    <source>
        <dbReference type="Proteomes" id="UP000033774"/>
    </source>
</evidence>
<dbReference type="Gene3D" id="3.90.230.10">
    <property type="entry name" value="Creatinase/methionine aminopeptidase superfamily"/>
    <property type="match status" value="1"/>
</dbReference>
<evidence type="ECO:0000313" key="1">
    <source>
        <dbReference type="EMBL" id="KJV09348.1"/>
    </source>
</evidence>
<gene>
    <name evidence="1" type="ORF">VZ95_12075</name>
</gene>
<dbReference type="EMBL" id="LAJY01000299">
    <property type="protein sequence ID" value="KJV09348.1"/>
    <property type="molecule type" value="Genomic_DNA"/>
</dbReference>